<dbReference type="InterPro" id="IPR050266">
    <property type="entry name" value="AB_hydrolase_sf"/>
</dbReference>
<dbReference type="InterPro" id="IPR029058">
    <property type="entry name" value="AB_hydrolase_fold"/>
</dbReference>
<accession>A0ABS2Q7N4</accession>
<dbReference type="InterPro" id="IPR000073">
    <property type="entry name" value="AB_hydrolase_1"/>
</dbReference>
<dbReference type="PANTHER" id="PTHR43798:SF33">
    <property type="entry name" value="HYDROLASE, PUTATIVE (AFU_ORTHOLOGUE AFUA_2G14860)-RELATED"/>
    <property type="match status" value="1"/>
</dbReference>
<dbReference type="EMBL" id="JAFBEV010000008">
    <property type="protein sequence ID" value="MBM7657803.1"/>
    <property type="molecule type" value="Genomic_DNA"/>
</dbReference>
<evidence type="ECO:0000313" key="3">
    <source>
        <dbReference type="Proteomes" id="UP000823201"/>
    </source>
</evidence>
<feature type="domain" description="AB hydrolase-1" evidence="1">
    <location>
        <begin position="23"/>
        <end position="252"/>
    </location>
</feature>
<dbReference type="Pfam" id="PF00561">
    <property type="entry name" value="Abhydrolase_1"/>
    <property type="match status" value="1"/>
</dbReference>
<organism evidence="2 3">
    <name type="scientific">Sporolactobacillus spathodeae</name>
    <dbReference type="NCBI Taxonomy" id="1465502"/>
    <lineage>
        <taxon>Bacteria</taxon>
        <taxon>Bacillati</taxon>
        <taxon>Bacillota</taxon>
        <taxon>Bacilli</taxon>
        <taxon>Bacillales</taxon>
        <taxon>Sporolactobacillaceae</taxon>
        <taxon>Sporolactobacillus</taxon>
    </lineage>
</organism>
<keyword evidence="3" id="KW-1185">Reference proteome</keyword>
<sequence length="507" mass="57083">MTYIRTDSMTIHYTYLQGLPGHPTLVCLHGLGQDHTVWRKMLSRLDPAFGWLVYDLPGHGLHPNASDPLAVSACVRQLKDLIDYLHLEKIDLVGHRFGSYLAMQFALSYPAAVQSLTLIAFPFSIGNSDYARDIASSAQLLAVDRELYEKKLLIDGLHSLTLSNARTLLQALRHVNNRALTEPLLDLIARYHTPGEAIVQLLQSLQQPVLFLQGEYDPTFPTTLAMLLSHYAPISQLMVIPDSSYFVQLERPNRVAQRINQFLGGNLFPAALTMRSETSAFLRAIMNKVSLPRAIRSRKLSLSLMQEKSAVSWNGLEVDGKWTQRCAREILLYLIMNDGAVKRDSLIDAFYPEADLEQARNQLRVQLSHLNQQFSTQDAPELKDVLLITRDSIGLNADGRCDLADYLDAIDQLLWSSAPLPERCDLFLDFLADYQPNWFSGFRSAWGLELAQNLRSKLAQLLASLLAAAKEAGEPELMRRLLTVAKKVEPYRGFAKEWARAAHSIEK</sequence>
<reference evidence="2 3" key="1">
    <citation type="submission" date="2021-01" db="EMBL/GenBank/DDBJ databases">
        <title>Genomic Encyclopedia of Type Strains, Phase IV (KMG-IV): sequencing the most valuable type-strain genomes for metagenomic binning, comparative biology and taxonomic classification.</title>
        <authorList>
            <person name="Goeker M."/>
        </authorList>
    </citation>
    <scope>NUCLEOTIDE SEQUENCE [LARGE SCALE GENOMIC DNA]</scope>
    <source>
        <strain evidence="2 3">DSM 100968</strain>
    </source>
</reference>
<dbReference type="InterPro" id="IPR036388">
    <property type="entry name" value="WH-like_DNA-bd_sf"/>
</dbReference>
<gene>
    <name evidence="2" type="ORF">JOC27_001253</name>
</gene>
<dbReference type="Gene3D" id="3.40.50.1820">
    <property type="entry name" value="alpha/beta hydrolase"/>
    <property type="match status" value="1"/>
</dbReference>
<dbReference type="Proteomes" id="UP000823201">
    <property type="component" value="Unassembled WGS sequence"/>
</dbReference>
<dbReference type="PRINTS" id="PR00111">
    <property type="entry name" value="ABHYDROLASE"/>
</dbReference>
<dbReference type="PANTHER" id="PTHR43798">
    <property type="entry name" value="MONOACYLGLYCEROL LIPASE"/>
    <property type="match status" value="1"/>
</dbReference>
<evidence type="ECO:0000313" key="2">
    <source>
        <dbReference type="EMBL" id="MBM7657803.1"/>
    </source>
</evidence>
<proteinExistence type="predicted"/>
<dbReference type="SUPFAM" id="SSF53474">
    <property type="entry name" value="alpha/beta-Hydrolases"/>
    <property type="match status" value="1"/>
</dbReference>
<name>A0ABS2Q7N4_9BACL</name>
<dbReference type="RefSeq" id="WP_205006120.1">
    <property type="nucleotide sequence ID" value="NZ_CBCRXA010000006.1"/>
</dbReference>
<evidence type="ECO:0000259" key="1">
    <source>
        <dbReference type="Pfam" id="PF00561"/>
    </source>
</evidence>
<protein>
    <submittedName>
        <fullName evidence="2">Pimeloyl-ACP methyl ester carboxylesterase</fullName>
    </submittedName>
</protein>
<dbReference type="Gene3D" id="1.10.10.10">
    <property type="entry name" value="Winged helix-like DNA-binding domain superfamily/Winged helix DNA-binding domain"/>
    <property type="match status" value="1"/>
</dbReference>
<comment type="caution">
    <text evidence="2">The sequence shown here is derived from an EMBL/GenBank/DDBJ whole genome shotgun (WGS) entry which is preliminary data.</text>
</comment>